<dbReference type="InterPro" id="IPR001761">
    <property type="entry name" value="Peripla_BP/Lac1_sug-bd_dom"/>
</dbReference>
<evidence type="ECO:0000256" key="2">
    <source>
        <dbReference type="ARBA" id="ARBA00023125"/>
    </source>
</evidence>
<dbReference type="EMBL" id="CP002965">
    <property type="protein sequence ID" value="AFK05733.1"/>
    <property type="molecule type" value="Genomic_DNA"/>
</dbReference>
<sequence length="348" mass="39233">MKKGRVKLKDIAEKLNISTATVSRALRNRIEIGAEMREKVKAVAKEMHYQPNFMASHLRSQRNFAIGVVIPKVNHQYMASMINGILEEATDNNFQVIINVTEHSYEKEVKAIEMFSSGIVDGLLICVSNQTKYISHIEQLQQNNIPFVFFDKDIPKIDAPKVVVDDFTGAFVAVEHLIQQGFRNIAHLQDNLVNHGSQKRLKGYYSALKKYGIVKNENFVMQIPNISIGEGRIATENLLRTYPNIDAIFGITDELAVGAIQAAKNLGRKIPEDFGVVGFSNWQISSVVNPTLSTVSQPGNEMGKIATKLLIQRIEDPEKYYEKKPIKILKTQLLVRESSSRLKNCLNY</sequence>
<organism evidence="5 6">
    <name type="scientific">Emticicia oligotrophica (strain DSM 17448 / CIP 109782 / MTCC 6937 / GPTSA100-15)</name>
    <dbReference type="NCBI Taxonomy" id="929562"/>
    <lineage>
        <taxon>Bacteria</taxon>
        <taxon>Pseudomonadati</taxon>
        <taxon>Bacteroidota</taxon>
        <taxon>Cytophagia</taxon>
        <taxon>Cytophagales</taxon>
        <taxon>Leadbetterellaceae</taxon>
        <taxon>Emticicia</taxon>
    </lineage>
</organism>
<dbReference type="Pfam" id="PF00532">
    <property type="entry name" value="Peripla_BP_1"/>
    <property type="match status" value="1"/>
</dbReference>
<feature type="domain" description="HTH lacI-type" evidence="4">
    <location>
        <begin position="6"/>
        <end position="60"/>
    </location>
</feature>
<evidence type="ECO:0000256" key="3">
    <source>
        <dbReference type="ARBA" id="ARBA00023163"/>
    </source>
</evidence>
<dbReference type="InterPro" id="IPR028082">
    <property type="entry name" value="Peripla_BP_I"/>
</dbReference>
<gene>
    <name evidence="5" type="ordered locus">Emtol_0049</name>
</gene>
<evidence type="ECO:0000313" key="5">
    <source>
        <dbReference type="EMBL" id="AFK05733.1"/>
    </source>
</evidence>
<evidence type="ECO:0000256" key="1">
    <source>
        <dbReference type="ARBA" id="ARBA00023015"/>
    </source>
</evidence>
<keyword evidence="1" id="KW-0805">Transcription regulation</keyword>
<dbReference type="SMART" id="SM00354">
    <property type="entry name" value="HTH_LACI"/>
    <property type="match status" value="1"/>
</dbReference>
<accession>A0ABN4AWK6</accession>
<dbReference type="SUPFAM" id="SSF53822">
    <property type="entry name" value="Periplasmic binding protein-like I"/>
    <property type="match status" value="1"/>
</dbReference>
<dbReference type="SUPFAM" id="SSF47413">
    <property type="entry name" value="lambda repressor-like DNA-binding domains"/>
    <property type="match status" value="1"/>
</dbReference>
<evidence type="ECO:0000313" key="6">
    <source>
        <dbReference type="Proteomes" id="UP000002875"/>
    </source>
</evidence>
<dbReference type="Pfam" id="PF00356">
    <property type="entry name" value="LacI"/>
    <property type="match status" value="1"/>
</dbReference>
<evidence type="ECO:0000259" key="4">
    <source>
        <dbReference type="PROSITE" id="PS50932"/>
    </source>
</evidence>
<dbReference type="Proteomes" id="UP000002875">
    <property type="component" value="Plasmid pEMTOL04"/>
</dbReference>
<keyword evidence="3" id="KW-0804">Transcription</keyword>
<keyword evidence="6" id="KW-1185">Reference proteome</keyword>
<protein>
    <submittedName>
        <fullName evidence="5">Transcriptional regulator, LacI family</fullName>
    </submittedName>
</protein>
<reference evidence="5 6" key="1">
    <citation type="submission" date="2011-07" db="EMBL/GenBank/DDBJ databases">
        <title>The complete genome of plasmid 4 of Emticicia oligotrophica DSM 17448.</title>
        <authorList>
            <consortium name="US DOE Joint Genome Institute (JGI-PGF)"/>
            <person name="Lucas S."/>
            <person name="Han J."/>
            <person name="Lapidus A."/>
            <person name="Bruce D."/>
            <person name="Goodwin L."/>
            <person name="Pitluck S."/>
            <person name="Peters L."/>
            <person name="Kyrpides N."/>
            <person name="Mavromatis K."/>
            <person name="Ivanova N."/>
            <person name="Ovchinnikova G."/>
            <person name="Teshima H."/>
            <person name="Detter J.C."/>
            <person name="Tapia R."/>
            <person name="Han C."/>
            <person name="Land M."/>
            <person name="Hauser L."/>
            <person name="Markowitz V."/>
            <person name="Cheng J.-F."/>
            <person name="Hugenholtz P."/>
            <person name="Woyke T."/>
            <person name="Wu D."/>
            <person name="Tindall B."/>
            <person name="Pomrenke H."/>
            <person name="Brambilla E."/>
            <person name="Klenk H.-P."/>
            <person name="Eisen J.A."/>
        </authorList>
    </citation>
    <scope>NUCLEOTIDE SEQUENCE [LARGE SCALE GENOMIC DNA]</scope>
    <source>
        <strain evidence="6">DSM 17448 / GPTSA100-15</strain>
        <plasmid evidence="5 6">pEMTOL04</plasmid>
    </source>
</reference>
<dbReference type="PROSITE" id="PS50932">
    <property type="entry name" value="HTH_LACI_2"/>
    <property type="match status" value="1"/>
</dbReference>
<dbReference type="RefSeq" id="WP_015026399.1">
    <property type="nucleotide sequence ID" value="NC_018744.1"/>
</dbReference>
<geneLocation type="plasmid" evidence="5 6">
    <name>pEMTOL04</name>
</geneLocation>
<dbReference type="InterPro" id="IPR010982">
    <property type="entry name" value="Lambda_DNA-bd_dom_sf"/>
</dbReference>
<name>A0ABN4AWK6_EMTOG</name>
<dbReference type="InterPro" id="IPR000843">
    <property type="entry name" value="HTH_LacI"/>
</dbReference>
<keyword evidence="2" id="KW-0238">DNA-binding</keyword>
<dbReference type="Gene3D" id="1.10.260.40">
    <property type="entry name" value="lambda repressor-like DNA-binding domains"/>
    <property type="match status" value="1"/>
</dbReference>
<proteinExistence type="predicted"/>
<keyword evidence="5" id="KW-0614">Plasmid</keyword>
<dbReference type="Gene3D" id="3.40.50.2300">
    <property type="match status" value="2"/>
</dbReference>
<dbReference type="CDD" id="cd01392">
    <property type="entry name" value="HTH_LacI"/>
    <property type="match status" value="1"/>
</dbReference>
<dbReference type="CDD" id="cd06267">
    <property type="entry name" value="PBP1_LacI_sugar_binding-like"/>
    <property type="match status" value="1"/>
</dbReference>
<dbReference type="PANTHER" id="PTHR30146">
    <property type="entry name" value="LACI-RELATED TRANSCRIPTIONAL REPRESSOR"/>
    <property type="match status" value="1"/>
</dbReference>
<dbReference type="PANTHER" id="PTHR30146:SF109">
    <property type="entry name" value="HTH-TYPE TRANSCRIPTIONAL REGULATOR GALS"/>
    <property type="match status" value="1"/>
</dbReference>